<name>A0A4U5P421_POPAL</name>
<protein>
    <recommendedName>
        <fullName evidence="3">Mediator complex subunit 15 KIX domain-containing protein</fullName>
    </recommendedName>
</protein>
<feature type="domain" description="Mediator complex subunit 15 KIX" evidence="3">
    <location>
        <begin position="4"/>
        <end position="37"/>
    </location>
</feature>
<accession>A0A4U5P421</accession>
<proteinExistence type="predicted"/>
<dbReference type="GO" id="GO:0003713">
    <property type="term" value="F:transcription coactivator activity"/>
    <property type="evidence" value="ECO:0007669"/>
    <property type="project" value="InterPro"/>
</dbReference>
<dbReference type="InterPro" id="IPR036546">
    <property type="entry name" value="MED15_KIX"/>
</dbReference>
<sequence length="231" mass="24454">MCRIETLKRHLPFSGQELKKITKQFEEKIYTAVTDQNKGSVPGDSDKPVSGISSLLNTGNIVHQPSVAQALAPSLASGTPGISASPLLANFTSPDGAHGGALTTVSGKSNVTEQPLEYLIEAVKSLSPKALSASFGDIGSVVSMIDRIAGSAAGNGSRAAAGEDLEGVFELNEAVDVWCSSCSRWSSLLGQPIEIVFRDIFKDIENDNLALISAKYEHVKSKLRNHGFVKL</sequence>
<gene>
    <name evidence="4" type="ORF">D5086_0000228020</name>
</gene>
<reference evidence="4" key="1">
    <citation type="submission" date="2018-10" db="EMBL/GenBank/DDBJ databases">
        <title>Population genomic analysis revealed the cold adaptation of white poplar.</title>
        <authorList>
            <person name="Liu Y.-J."/>
        </authorList>
    </citation>
    <scope>NUCLEOTIDE SEQUENCE [LARGE SCALE GENOMIC DNA]</scope>
    <source>
        <strain evidence="4">PAL-ZL1</strain>
    </source>
</reference>
<evidence type="ECO:0000259" key="3">
    <source>
        <dbReference type="Pfam" id="PF16987"/>
    </source>
</evidence>
<dbReference type="PANTHER" id="PTHR33137">
    <property type="entry name" value="MEDIATOR OF RNA POLYMERASE II TRANSCRIPTION SUBUNIT 15A-RELATED"/>
    <property type="match status" value="1"/>
</dbReference>
<dbReference type="EMBL" id="RCHU01000813">
    <property type="protein sequence ID" value="TKR90966.1"/>
    <property type="molecule type" value="Genomic_DNA"/>
</dbReference>
<evidence type="ECO:0000256" key="2">
    <source>
        <dbReference type="ARBA" id="ARBA00023242"/>
    </source>
</evidence>
<comment type="subcellular location">
    <subcellularLocation>
        <location evidence="1">Nucleus</location>
    </subcellularLocation>
</comment>
<comment type="caution">
    <text evidence="4">The sequence shown here is derived from an EMBL/GenBank/DDBJ whole genome shotgun (WGS) entry which is preliminary data.</text>
</comment>
<organism evidence="4">
    <name type="scientific">Populus alba</name>
    <name type="common">White poplar</name>
    <dbReference type="NCBI Taxonomy" id="43335"/>
    <lineage>
        <taxon>Eukaryota</taxon>
        <taxon>Viridiplantae</taxon>
        <taxon>Streptophyta</taxon>
        <taxon>Embryophyta</taxon>
        <taxon>Tracheophyta</taxon>
        <taxon>Spermatophyta</taxon>
        <taxon>Magnoliopsida</taxon>
        <taxon>eudicotyledons</taxon>
        <taxon>Gunneridae</taxon>
        <taxon>Pentapetalae</taxon>
        <taxon>rosids</taxon>
        <taxon>fabids</taxon>
        <taxon>Malpighiales</taxon>
        <taxon>Salicaceae</taxon>
        <taxon>Saliceae</taxon>
        <taxon>Populus</taxon>
    </lineage>
</organism>
<dbReference type="GO" id="GO:0031490">
    <property type="term" value="F:chromatin DNA binding"/>
    <property type="evidence" value="ECO:0007669"/>
    <property type="project" value="InterPro"/>
</dbReference>
<dbReference type="Pfam" id="PF16987">
    <property type="entry name" value="KIX_2"/>
    <property type="match status" value="1"/>
</dbReference>
<dbReference type="PANTHER" id="PTHR33137:SF4">
    <property type="entry name" value="MEDIATOR OF RNA POLYMERASE II TRANSCRIPTION SUBUNIT 15A-RELATED"/>
    <property type="match status" value="1"/>
</dbReference>
<keyword evidence="2" id="KW-0539">Nucleus</keyword>
<dbReference type="STRING" id="43335.A0A4U5P421"/>
<dbReference type="AlphaFoldDB" id="A0A4U5P421"/>
<dbReference type="InterPro" id="IPR044661">
    <property type="entry name" value="MED15a/b/c-like"/>
</dbReference>
<evidence type="ECO:0000256" key="1">
    <source>
        <dbReference type="ARBA" id="ARBA00004123"/>
    </source>
</evidence>
<evidence type="ECO:0000313" key="4">
    <source>
        <dbReference type="EMBL" id="TKR90966.1"/>
    </source>
</evidence>
<dbReference type="GO" id="GO:0005634">
    <property type="term" value="C:nucleus"/>
    <property type="evidence" value="ECO:0007669"/>
    <property type="project" value="UniProtKB-SubCell"/>
</dbReference>